<dbReference type="RefSeq" id="WP_256536852.1">
    <property type="nucleotide sequence ID" value="NZ_JANHOH010000001.1"/>
</dbReference>
<gene>
    <name evidence="3" type="ORF">NPE20_01655</name>
</gene>
<evidence type="ECO:0000256" key="2">
    <source>
        <dbReference type="ARBA" id="ARBA00022723"/>
    </source>
</evidence>
<dbReference type="Pfam" id="PF05163">
    <property type="entry name" value="DinB"/>
    <property type="match status" value="1"/>
</dbReference>
<proteinExistence type="inferred from homology"/>
<evidence type="ECO:0000256" key="1">
    <source>
        <dbReference type="ARBA" id="ARBA00008635"/>
    </source>
</evidence>
<dbReference type="PANTHER" id="PTHR37302:SF3">
    <property type="entry name" value="DAMAGE-INDUCIBLE PROTEIN DINB"/>
    <property type="match status" value="1"/>
</dbReference>
<dbReference type="PANTHER" id="PTHR37302">
    <property type="entry name" value="SLR1116 PROTEIN"/>
    <property type="match status" value="1"/>
</dbReference>
<dbReference type="EMBL" id="JANHOH010000001">
    <property type="protein sequence ID" value="MCQ6956638.1"/>
    <property type="molecule type" value="Genomic_DNA"/>
</dbReference>
<comment type="similarity">
    <text evidence="1">Belongs to the DinB family.</text>
</comment>
<dbReference type="Proteomes" id="UP001204376">
    <property type="component" value="Unassembled WGS sequence"/>
</dbReference>
<dbReference type="InterPro" id="IPR007837">
    <property type="entry name" value="DinB"/>
</dbReference>
<reference evidence="3 4" key="1">
    <citation type="submission" date="2022-07" db="EMBL/GenBank/DDBJ databases">
        <title>Mucilaginibacter sp. JC4.</title>
        <authorList>
            <person name="Le V."/>
            <person name="Ko S.-R."/>
            <person name="Ahn C.-Y."/>
            <person name="Oh H.-M."/>
        </authorList>
    </citation>
    <scope>NUCLEOTIDE SEQUENCE [LARGE SCALE GENOMIC DNA]</scope>
    <source>
        <strain evidence="3 4">JC4</strain>
    </source>
</reference>
<keyword evidence="4" id="KW-1185">Reference proteome</keyword>
<accession>A0ABT1SWR6</accession>
<evidence type="ECO:0000313" key="4">
    <source>
        <dbReference type="Proteomes" id="UP001204376"/>
    </source>
</evidence>
<dbReference type="SUPFAM" id="SSF109854">
    <property type="entry name" value="DinB/YfiT-like putative metalloenzymes"/>
    <property type="match status" value="1"/>
</dbReference>
<dbReference type="Gene3D" id="1.20.120.450">
    <property type="entry name" value="dinb family like domain"/>
    <property type="match status" value="1"/>
</dbReference>
<sequence>MKSYFISLFNYDRFANRQMADLILKTGASGKPLDIMAHLLVAQQTWLKRCMALPAPTTPLWPQWPAEDFMSIIDENHKAIIAYLETLQPQDFDRKITYKSSIGQFENTLSDILAHLVNHGTHHRAQIGQYLKMNGAELPGLDYILYIRNLNKAL</sequence>
<keyword evidence="2" id="KW-0479">Metal-binding</keyword>
<organism evidence="3 4">
    <name type="scientific">Mucilaginibacter aquariorum</name>
    <dbReference type="NCBI Taxonomy" id="2967225"/>
    <lineage>
        <taxon>Bacteria</taxon>
        <taxon>Pseudomonadati</taxon>
        <taxon>Bacteroidota</taxon>
        <taxon>Sphingobacteriia</taxon>
        <taxon>Sphingobacteriales</taxon>
        <taxon>Sphingobacteriaceae</taxon>
        <taxon>Mucilaginibacter</taxon>
    </lineage>
</organism>
<evidence type="ECO:0000313" key="3">
    <source>
        <dbReference type="EMBL" id="MCQ6956638.1"/>
    </source>
</evidence>
<dbReference type="InterPro" id="IPR034660">
    <property type="entry name" value="DinB/YfiT-like"/>
</dbReference>
<comment type="caution">
    <text evidence="3">The sequence shown here is derived from an EMBL/GenBank/DDBJ whole genome shotgun (WGS) entry which is preliminary data.</text>
</comment>
<name>A0ABT1SWR6_9SPHI</name>
<protein>
    <submittedName>
        <fullName evidence="3">DinB family protein</fullName>
    </submittedName>
</protein>